<protein>
    <submittedName>
        <fullName evidence="2">Derlin-1.2-like</fullName>
    </submittedName>
</protein>
<evidence type="ECO:0000313" key="2">
    <source>
        <dbReference type="EMBL" id="KAL2550083.1"/>
    </source>
</evidence>
<gene>
    <name evidence="2" type="ORF">Fot_11613</name>
</gene>
<reference evidence="3" key="1">
    <citation type="submission" date="2024-07" db="EMBL/GenBank/DDBJ databases">
        <title>Two chromosome-level genome assemblies of Korean endemic species Abeliophyllum distichum and Forsythia ovata (Oleaceae).</title>
        <authorList>
            <person name="Jang H."/>
        </authorList>
    </citation>
    <scope>NUCLEOTIDE SEQUENCE [LARGE SCALE GENOMIC DNA]</scope>
</reference>
<evidence type="ECO:0000313" key="3">
    <source>
        <dbReference type="Proteomes" id="UP001604277"/>
    </source>
</evidence>
<keyword evidence="3" id="KW-1185">Reference proteome</keyword>
<organism evidence="2 3">
    <name type="scientific">Forsythia ovata</name>
    <dbReference type="NCBI Taxonomy" id="205694"/>
    <lineage>
        <taxon>Eukaryota</taxon>
        <taxon>Viridiplantae</taxon>
        <taxon>Streptophyta</taxon>
        <taxon>Embryophyta</taxon>
        <taxon>Tracheophyta</taxon>
        <taxon>Spermatophyta</taxon>
        <taxon>Magnoliopsida</taxon>
        <taxon>eudicotyledons</taxon>
        <taxon>Gunneridae</taxon>
        <taxon>Pentapetalae</taxon>
        <taxon>asterids</taxon>
        <taxon>lamiids</taxon>
        <taxon>Lamiales</taxon>
        <taxon>Oleaceae</taxon>
        <taxon>Forsythieae</taxon>
        <taxon>Forsythia</taxon>
    </lineage>
</organism>
<feature type="region of interest" description="Disordered" evidence="1">
    <location>
        <begin position="59"/>
        <end position="107"/>
    </location>
</feature>
<sequence length="107" mass="11511">MRSGNQECLSETGSKEAGQMLKDGIDLITYIHLVALWGEGFQINSPFRNDPAEGVVFRGRGRHLNGSRSISTRSELRDSEPDETATPPPSSSASGVAFCGRSNRLGS</sequence>
<accession>A0ABD1WN17</accession>
<dbReference type="EMBL" id="JBFOLJ010000003">
    <property type="protein sequence ID" value="KAL2550083.1"/>
    <property type="molecule type" value="Genomic_DNA"/>
</dbReference>
<dbReference type="Proteomes" id="UP001604277">
    <property type="component" value="Unassembled WGS sequence"/>
</dbReference>
<name>A0ABD1WN17_9LAMI</name>
<proteinExistence type="predicted"/>
<comment type="caution">
    <text evidence="2">The sequence shown here is derived from an EMBL/GenBank/DDBJ whole genome shotgun (WGS) entry which is preliminary data.</text>
</comment>
<evidence type="ECO:0000256" key="1">
    <source>
        <dbReference type="SAM" id="MobiDB-lite"/>
    </source>
</evidence>
<dbReference type="AlphaFoldDB" id="A0ABD1WN17"/>